<evidence type="ECO:0000313" key="9">
    <source>
        <dbReference type="EMBL" id="ELU44191.1"/>
    </source>
</evidence>
<reference evidence="9 10" key="1">
    <citation type="journal article" date="2013" name="Nat. Commun.">
        <title>The evolution and pathogenic mechanisms of the rice sheath blight pathogen.</title>
        <authorList>
            <person name="Zheng A."/>
            <person name="Lin R."/>
            <person name="Xu L."/>
            <person name="Qin P."/>
            <person name="Tang C."/>
            <person name="Ai P."/>
            <person name="Zhang D."/>
            <person name="Liu Y."/>
            <person name="Sun Z."/>
            <person name="Feng H."/>
            <person name="Wang Y."/>
            <person name="Chen Y."/>
            <person name="Liang X."/>
            <person name="Fu R."/>
            <person name="Li Q."/>
            <person name="Zhang J."/>
            <person name="Yu X."/>
            <person name="Xie Z."/>
            <person name="Ding L."/>
            <person name="Guan P."/>
            <person name="Tang J."/>
            <person name="Liang Y."/>
            <person name="Wang S."/>
            <person name="Deng Q."/>
            <person name="Li S."/>
            <person name="Zhu J."/>
            <person name="Wang L."/>
            <person name="Liu H."/>
            <person name="Li P."/>
        </authorList>
    </citation>
    <scope>NUCLEOTIDE SEQUENCE [LARGE SCALE GENOMIC DNA]</scope>
    <source>
        <strain evidence="10">AG-1 IA</strain>
    </source>
</reference>
<dbReference type="GO" id="GO:0004185">
    <property type="term" value="F:serine-type carboxypeptidase activity"/>
    <property type="evidence" value="ECO:0007669"/>
    <property type="project" value="InterPro"/>
</dbReference>
<dbReference type="InterPro" id="IPR050194">
    <property type="entry name" value="Glycosyltransferase_grp1"/>
</dbReference>
<dbReference type="EMBL" id="AFRT01000385">
    <property type="protein sequence ID" value="ELU44191.1"/>
    <property type="molecule type" value="Genomic_DNA"/>
</dbReference>
<dbReference type="GO" id="GO:0016757">
    <property type="term" value="F:glycosyltransferase activity"/>
    <property type="evidence" value="ECO:0007669"/>
    <property type="project" value="UniProtKB-KW"/>
</dbReference>
<dbReference type="PANTHER" id="PTHR45947">
    <property type="entry name" value="SULFOQUINOVOSYL TRANSFERASE SQD2"/>
    <property type="match status" value="1"/>
</dbReference>
<dbReference type="OrthoDB" id="443318at2759"/>
<dbReference type="Pfam" id="PF00534">
    <property type="entry name" value="Glycos_transf_1"/>
    <property type="match status" value="1"/>
</dbReference>
<evidence type="ECO:0000256" key="2">
    <source>
        <dbReference type="ARBA" id="ARBA00022645"/>
    </source>
</evidence>
<dbReference type="STRING" id="983506.L8X1J9"/>
<dbReference type="PRINTS" id="PR00724">
    <property type="entry name" value="CRBOXYPTASEC"/>
</dbReference>
<evidence type="ECO:0000256" key="1">
    <source>
        <dbReference type="ARBA" id="ARBA00009431"/>
    </source>
</evidence>
<dbReference type="Gene3D" id="1.10.287.410">
    <property type="match status" value="1"/>
</dbReference>
<protein>
    <submittedName>
        <fullName evidence="9">Serine carboxypeptidase</fullName>
    </submittedName>
</protein>
<comment type="caution">
    <text evidence="9">The sequence shown here is derived from an EMBL/GenBank/DDBJ whole genome shotgun (WGS) entry which is preliminary data.</text>
</comment>
<dbReference type="InterPro" id="IPR001563">
    <property type="entry name" value="Peptidase_S10"/>
</dbReference>
<evidence type="ECO:0000256" key="4">
    <source>
        <dbReference type="ARBA" id="ARBA00022676"/>
    </source>
</evidence>
<feature type="domain" description="Glycosyl transferase family 1" evidence="7">
    <location>
        <begin position="244"/>
        <end position="385"/>
    </location>
</feature>
<dbReference type="InterPro" id="IPR028098">
    <property type="entry name" value="Glyco_trans_4-like_N"/>
</dbReference>
<keyword evidence="3" id="KW-0645">Protease</keyword>
<evidence type="ECO:0000256" key="3">
    <source>
        <dbReference type="ARBA" id="ARBA00022670"/>
    </source>
</evidence>
<name>L8X1J9_THACA</name>
<dbReference type="SUPFAM" id="SSF53474">
    <property type="entry name" value="alpha/beta-Hydrolases"/>
    <property type="match status" value="1"/>
</dbReference>
<evidence type="ECO:0000256" key="5">
    <source>
        <dbReference type="ARBA" id="ARBA00022801"/>
    </source>
</evidence>
<sequence length="1096" mass="122321">MVLRKGCEKRPLKVALITENFLPKVDGVTRCLAQLLNHLKNEGHEVIILGPEVNMLTYETYPIIGTVGIPLMLYPDLKLNFLRPKFLQSIQEFDPDVIHVVDPIWLGPQVLHALQSGWCGPRWASPNAPIVASFHTNLPTYASLFGLKFMEPIMWRWIRYIHSRCRLTACPTFSTAATLMHKGVQNTRIWPRGVDLKAFSAHKRCPALRGEWGIKNSHGRSDPWTNKNVYPLTPPPSPVPSENNSHAYRSEQCVILYAGRLSYEKNLHFLIESYGHLLDMLGGSTALPLFIFVGEGPARASLEDLCRCKGIPARFTGHLSGEQLTKCYASADIFAMRLRFPSYTETFGQVILEALASGLPVVGLDADGTRDLVQHERTGLLLQHRANRLDSSLTNWSDQFYPGTKKFQVLSRQYAALLHRLVCNATLRSVMGGCASASTPVGRSWSAAMECMVECYREAIVSSDTESIDYYKVSDGVLHITTLWMHAVSPVVYNTSAVFRIFVNPIDTDAACMWESPHYERPSLESSRGRNELVIVPGDTPHSSCKASDAYLRRQSVHVDTLRVLLRHAGTGVINDTQRPRIGLVRVAAMRYLSGFTLAAGLALTAVAQHGEQSPLQLNPNFARPGLQSNLTAYGSNVQHLELSSLSAEDFSVLGHQAFPSHQVRVKRVKDFCDLTVRMYSGYLDVDYGAKHLFFYFFESRNDPDSDPVLMWINGGPGCSSSLGLFMELGPCSIRGPLQSGSNGTDWNPYSWNNKANLFFLDQTVSTTEDAAKNVQAFVTIFFETFSKFKGVRLFIVTTFDSLHKVSAARVPYVWRVLRVFASEIVDQNSRAEAGGFEPINLKSVLIGNGLTDFKTMWEGYYDIQCKNLSVVPFQDIKTCVTMKQQVGHAQQSRDCVEQTDPVACSLAAGFCNEALSLPYQATGRNPYDMTKPCKPEELQSSLCYPITEHINTFLDRPETRKALGVHPSIGNYTGCSRDVGVRFSASLDHFHSNQWYVAGLLERGIKVLVYVGTYDWICNWVGNQKWVMALDWTGSAEFTAQKDRNWIVESQVAGFTRSANGLTFATVDAAGHMVPYDKPKEALAMLSRWLEGKDL</sequence>
<keyword evidence="4" id="KW-0328">Glycosyltransferase</keyword>
<evidence type="ECO:0000259" key="7">
    <source>
        <dbReference type="Pfam" id="PF00534"/>
    </source>
</evidence>
<dbReference type="PANTHER" id="PTHR45947:SF3">
    <property type="entry name" value="SULFOQUINOVOSYL TRANSFERASE SQD2"/>
    <property type="match status" value="1"/>
</dbReference>
<keyword evidence="5" id="KW-0378">Hydrolase</keyword>
<gene>
    <name evidence="9" type="ORF">AG1IA_01778</name>
</gene>
<dbReference type="CDD" id="cd03814">
    <property type="entry name" value="GT4-like"/>
    <property type="match status" value="1"/>
</dbReference>
<dbReference type="SUPFAM" id="SSF53756">
    <property type="entry name" value="UDP-Glycosyltransferase/glycogen phosphorylase"/>
    <property type="match status" value="1"/>
</dbReference>
<dbReference type="AlphaFoldDB" id="L8X1J9"/>
<feature type="domain" description="Glycosyltransferase subfamily 4-like N-terminal" evidence="8">
    <location>
        <begin position="25"/>
        <end position="197"/>
    </location>
</feature>
<comment type="similarity">
    <text evidence="1">Belongs to the peptidase S10 family.</text>
</comment>
<dbReference type="Gene3D" id="3.40.50.2000">
    <property type="entry name" value="Glycogen Phosphorylase B"/>
    <property type="match status" value="2"/>
</dbReference>
<dbReference type="InterPro" id="IPR001296">
    <property type="entry name" value="Glyco_trans_1"/>
</dbReference>
<accession>L8X1J9</accession>
<proteinExistence type="inferred from homology"/>
<dbReference type="GO" id="GO:0006508">
    <property type="term" value="P:proteolysis"/>
    <property type="evidence" value="ECO:0007669"/>
    <property type="project" value="UniProtKB-KW"/>
</dbReference>
<evidence type="ECO:0000256" key="6">
    <source>
        <dbReference type="ARBA" id="ARBA00023180"/>
    </source>
</evidence>
<dbReference type="Gene3D" id="3.40.50.1820">
    <property type="entry name" value="alpha/beta hydrolase"/>
    <property type="match status" value="1"/>
</dbReference>
<keyword evidence="2 9" id="KW-0121">Carboxypeptidase</keyword>
<dbReference type="HOGENOM" id="CLU_283880_0_0_1"/>
<dbReference type="InterPro" id="IPR029058">
    <property type="entry name" value="AB_hydrolase_fold"/>
</dbReference>
<keyword evidence="4" id="KW-0808">Transferase</keyword>
<dbReference type="Pfam" id="PF00450">
    <property type="entry name" value="Peptidase_S10"/>
    <property type="match status" value="1"/>
</dbReference>
<dbReference type="Pfam" id="PF13439">
    <property type="entry name" value="Glyco_transf_4"/>
    <property type="match status" value="1"/>
</dbReference>
<keyword evidence="6" id="KW-0325">Glycoprotein</keyword>
<evidence type="ECO:0000259" key="8">
    <source>
        <dbReference type="Pfam" id="PF13439"/>
    </source>
</evidence>
<dbReference type="Proteomes" id="UP000011668">
    <property type="component" value="Unassembled WGS sequence"/>
</dbReference>
<organism evidence="9 10">
    <name type="scientific">Thanatephorus cucumeris (strain AG1-IA)</name>
    <name type="common">Rice sheath blight fungus</name>
    <name type="synonym">Rhizoctonia solani</name>
    <dbReference type="NCBI Taxonomy" id="983506"/>
    <lineage>
        <taxon>Eukaryota</taxon>
        <taxon>Fungi</taxon>
        <taxon>Dikarya</taxon>
        <taxon>Basidiomycota</taxon>
        <taxon>Agaricomycotina</taxon>
        <taxon>Agaricomycetes</taxon>
        <taxon>Cantharellales</taxon>
        <taxon>Ceratobasidiaceae</taxon>
        <taxon>Rhizoctonia</taxon>
        <taxon>Rhizoctonia solani AG-1</taxon>
    </lineage>
</organism>
<evidence type="ECO:0000313" key="10">
    <source>
        <dbReference type="Proteomes" id="UP000011668"/>
    </source>
</evidence>
<keyword evidence="10" id="KW-1185">Reference proteome</keyword>